<sequence>MRRSSWFTLFIFHCFWLFSLSSYGQNMVKHDGIAMQSTRVIYPESAKKGVPFKVTNYSNMAYLLQSQVVNPNDDGLNKPDFIVLPPLEKINEKDAVVLMIKSINHKMPQDRESLFILNIKAIPNQKKETGHTGKSQMIIATQNHLKLFYRPSGLPKYGTDEISKKLVFSRDKDSLVVKNPTPYYVTFYSIKVGNQDVDSLSLFEMVPPMGQQRYPLPENIKGELEWSLIDQDGGVTQQYTRLL</sequence>
<dbReference type="InterPro" id="IPR016148">
    <property type="entry name" value="Pili_assmbl_chaperone_C"/>
</dbReference>
<evidence type="ECO:0000259" key="7">
    <source>
        <dbReference type="Pfam" id="PF02753"/>
    </source>
</evidence>
<dbReference type="PRINTS" id="PR00969">
    <property type="entry name" value="CHAPERONPILI"/>
</dbReference>
<evidence type="ECO:0000256" key="3">
    <source>
        <dbReference type="ARBA" id="ARBA00022729"/>
    </source>
</evidence>
<evidence type="ECO:0000259" key="6">
    <source>
        <dbReference type="Pfam" id="PF00345"/>
    </source>
</evidence>
<dbReference type="InterPro" id="IPR001829">
    <property type="entry name" value="Pili_assmbl_chaperone_bac"/>
</dbReference>
<gene>
    <name evidence="8" type="ordered locus">S70_04755</name>
</gene>
<dbReference type="KEGG" id="psi:S70_04755"/>
<proteinExistence type="inferred from homology"/>
<dbReference type="InterPro" id="IPR016147">
    <property type="entry name" value="Pili_assmbl_chaperone_N"/>
</dbReference>
<dbReference type="PANTHER" id="PTHR30251:SF2">
    <property type="entry name" value="FIMBRIAL CHAPERONE YADV-RELATED"/>
    <property type="match status" value="1"/>
</dbReference>
<dbReference type="InterPro" id="IPR013783">
    <property type="entry name" value="Ig-like_fold"/>
</dbReference>
<feature type="domain" description="Pili assembly chaperone C-terminal" evidence="7">
    <location>
        <begin position="177"/>
        <end position="236"/>
    </location>
</feature>
<keyword evidence="3" id="KW-0732">Signal</keyword>
<dbReference type="Gene3D" id="2.60.40.10">
    <property type="entry name" value="Immunoglobulins"/>
    <property type="match status" value="2"/>
</dbReference>
<dbReference type="SUPFAM" id="SSF49584">
    <property type="entry name" value="Periplasmic chaperone C-domain"/>
    <property type="match status" value="1"/>
</dbReference>
<dbReference type="AlphaFoldDB" id="A0A140NIV4"/>
<dbReference type="GO" id="GO:0071555">
    <property type="term" value="P:cell wall organization"/>
    <property type="evidence" value="ECO:0007669"/>
    <property type="project" value="InterPro"/>
</dbReference>
<reference evidence="8 9" key="1">
    <citation type="journal article" date="2012" name="J. Bacteriol.">
        <title>Complete Genome Sequence of Providencia stuartii Clinical Isolate MRSN 2154.</title>
        <authorList>
            <person name="Clifford R.J."/>
            <person name="Hang J."/>
            <person name="Riley M.C."/>
            <person name="Onmus-Leone F."/>
            <person name="Kuschner R.A."/>
            <person name="Lesho E.P."/>
            <person name="Waterman P.E."/>
        </authorList>
    </citation>
    <scope>NUCLEOTIDE SEQUENCE [LARGE SCALE GENOMIC DNA]</scope>
    <source>
        <strain evidence="8 9">MRSN 2154</strain>
    </source>
</reference>
<dbReference type="InterPro" id="IPR008962">
    <property type="entry name" value="PapD-like_sf"/>
</dbReference>
<dbReference type="Pfam" id="PF02753">
    <property type="entry name" value="PapD_C"/>
    <property type="match status" value="1"/>
</dbReference>
<dbReference type="EMBL" id="CP003488">
    <property type="protein sequence ID" value="AFH92831.1"/>
    <property type="molecule type" value="Genomic_DNA"/>
</dbReference>
<dbReference type="HOGENOM" id="CLU_070768_2_0_6"/>
<dbReference type="InterPro" id="IPR036316">
    <property type="entry name" value="Pili_assmbl_chap_C_dom_sf"/>
</dbReference>
<evidence type="ECO:0000313" key="8">
    <source>
        <dbReference type="EMBL" id="AFH92831.1"/>
    </source>
</evidence>
<dbReference type="PANTHER" id="PTHR30251">
    <property type="entry name" value="PILUS ASSEMBLY CHAPERONE"/>
    <property type="match status" value="1"/>
</dbReference>
<dbReference type="Pfam" id="PF00345">
    <property type="entry name" value="PapD_N"/>
    <property type="match status" value="1"/>
</dbReference>
<dbReference type="Proteomes" id="UP000005012">
    <property type="component" value="Chromosome"/>
</dbReference>
<dbReference type="RefSeq" id="WP_014656529.1">
    <property type="nucleotide sequence ID" value="NC_017731.1"/>
</dbReference>
<name>A0A140NIV4_PROSM</name>
<dbReference type="PATRIC" id="fig|1157951.4.peg.941"/>
<evidence type="ECO:0000256" key="1">
    <source>
        <dbReference type="ARBA" id="ARBA00004418"/>
    </source>
</evidence>
<feature type="domain" description="Pili assembly chaperone N-terminal" evidence="6">
    <location>
        <begin position="32"/>
        <end position="154"/>
    </location>
</feature>
<comment type="similarity">
    <text evidence="2">Belongs to the periplasmic pilus chaperone family.</text>
</comment>
<reference evidence="9" key="2">
    <citation type="submission" date="2012-04" db="EMBL/GenBank/DDBJ databases">
        <title>Complete genome sequence of Providencia stuartii clinical isolate MRSN 2154.</title>
        <authorList>
            <person name="Clifford R.J."/>
            <person name="Hang J."/>
            <person name="Riley M.C."/>
            <person name="Onmus-Leone F."/>
            <person name="Kuschner R.A."/>
            <person name="Lesho E.P."/>
            <person name="Waterman P.E."/>
        </authorList>
    </citation>
    <scope>NUCLEOTIDE SEQUENCE [LARGE SCALE GENOMIC DNA]</scope>
    <source>
        <strain evidence="9">MRSN 2154</strain>
    </source>
</reference>
<protein>
    <submittedName>
        <fullName evidence="8">Pili assembly chaperone</fullName>
    </submittedName>
</protein>
<dbReference type="GO" id="GO:0030288">
    <property type="term" value="C:outer membrane-bounded periplasmic space"/>
    <property type="evidence" value="ECO:0007669"/>
    <property type="project" value="InterPro"/>
</dbReference>
<dbReference type="SUPFAM" id="SSF49354">
    <property type="entry name" value="PapD-like"/>
    <property type="match status" value="1"/>
</dbReference>
<evidence type="ECO:0000256" key="5">
    <source>
        <dbReference type="ARBA" id="ARBA00023186"/>
    </source>
</evidence>
<evidence type="ECO:0000256" key="4">
    <source>
        <dbReference type="ARBA" id="ARBA00022764"/>
    </source>
</evidence>
<keyword evidence="5" id="KW-0143">Chaperone</keyword>
<organism evidence="8 9">
    <name type="scientific">Providencia stuartii (strain MRSN 2154)</name>
    <dbReference type="NCBI Taxonomy" id="1157951"/>
    <lineage>
        <taxon>Bacteria</taxon>
        <taxon>Pseudomonadati</taxon>
        <taxon>Pseudomonadota</taxon>
        <taxon>Gammaproteobacteria</taxon>
        <taxon>Enterobacterales</taxon>
        <taxon>Morganellaceae</taxon>
        <taxon>Providencia</taxon>
    </lineage>
</organism>
<dbReference type="InterPro" id="IPR050643">
    <property type="entry name" value="Periplasmic_pilus_chap"/>
</dbReference>
<evidence type="ECO:0000313" key="9">
    <source>
        <dbReference type="Proteomes" id="UP000005012"/>
    </source>
</evidence>
<keyword evidence="4" id="KW-0574">Periplasm</keyword>
<accession>A0A140NIV4</accession>
<comment type="subcellular location">
    <subcellularLocation>
        <location evidence="1">Periplasm</location>
    </subcellularLocation>
</comment>
<evidence type="ECO:0000256" key="2">
    <source>
        <dbReference type="ARBA" id="ARBA00007399"/>
    </source>
</evidence>
<dbReference type="GeneID" id="93518380"/>